<proteinExistence type="inferred from homology"/>
<keyword evidence="3" id="KW-0813">Transport</keyword>
<keyword evidence="9" id="KW-0406">Ion transport</keyword>
<keyword evidence="12" id="KW-0812">Transmembrane</keyword>
<keyword evidence="8" id="KW-1278">Translocase</keyword>
<dbReference type="GO" id="GO:0005507">
    <property type="term" value="F:copper ion binding"/>
    <property type="evidence" value="ECO:0007669"/>
    <property type="project" value="TreeGrafter"/>
</dbReference>
<dbReference type="InterPro" id="IPR001757">
    <property type="entry name" value="P_typ_ATPase"/>
</dbReference>
<dbReference type="GO" id="GO:0043682">
    <property type="term" value="F:P-type divalent copper transporter activity"/>
    <property type="evidence" value="ECO:0007669"/>
    <property type="project" value="TreeGrafter"/>
</dbReference>
<evidence type="ECO:0000256" key="5">
    <source>
        <dbReference type="ARBA" id="ARBA00022723"/>
    </source>
</evidence>
<sequence length="195" mass="21320">MNRQWVQSGNYLGYIAFKDTLKENAKNAILELKNMNIRTVMLTGDSQSSAKQIANILGIDEVYYNLLPQEKLEYIKKFQQKAHVVAMVGDGINDAPSLKQANIGIAIGTGTDIAKEASDITLVGSDLEAVAKAIKLSKATFNKIKQNLFWAFFYNMVAIPIAALGLLHPAIAEAAMAASSVNVVTNSLRLKKYKL</sequence>
<dbReference type="Proteomes" id="UP000199411">
    <property type="component" value="Unassembled WGS sequence"/>
</dbReference>
<evidence type="ECO:0000313" key="13">
    <source>
        <dbReference type="EMBL" id="SDC63408.1"/>
    </source>
</evidence>
<dbReference type="PRINTS" id="PR00119">
    <property type="entry name" value="CATATPASE"/>
</dbReference>
<keyword evidence="7" id="KW-0067">ATP-binding</keyword>
<dbReference type="Pfam" id="PF00702">
    <property type="entry name" value="Hydrolase"/>
    <property type="match status" value="1"/>
</dbReference>
<evidence type="ECO:0000256" key="1">
    <source>
        <dbReference type="ARBA" id="ARBA00004651"/>
    </source>
</evidence>
<comment type="function">
    <text evidence="10">Probably involved in copper export.</text>
</comment>
<name>A0A1G6N6B9_9BACT</name>
<evidence type="ECO:0000256" key="8">
    <source>
        <dbReference type="ARBA" id="ARBA00022967"/>
    </source>
</evidence>
<gene>
    <name evidence="13" type="ORF">SAMN05660835_01129</name>
</gene>
<dbReference type="GO" id="GO:0016887">
    <property type="term" value="F:ATP hydrolysis activity"/>
    <property type="evidence" value="ECO:0007669"/>
    <property type="project" value="InterPro"/>
</dbReference>
<dbReference type="FunFam" id="3.40.50.1000:FF:000020">
    <property type="entry name" value="Probable cation-transporting P-type ATPase"/>
    <property type="match status" value="1"/>
</dbReference>
<evidence type="ECO:0000256" key="12">
    <source>
        <dbReference type="SAM" id="Phobius"/>
    </source>
</evidence>
<dbReference type="GO" id="GO:0005524">
    <property type="term" value="F:ATP binding"/>
    <property type="evidence" value="ECO:0007669"/>
    <property type="project" value="UniProtKB-KW"/>
</dbReference>
<protein>
    <recommendedName>
        <fullName evidence="11">Copper-transporting ATPase</fullName>
    </recommendedName>
</protein>
<evidence type="ECO:0000256" key="3">
    <source>
        <dbReference type="ARBA" id="ARBA00022448"/>
    </source>
</evidence>
<keyword evidence="14" id="KW-1185">Reference proteome</keyword>
<keyword evidence="12" id="KW-0472">Membrane</keyword>
<evidence type="ECO:0000256" key="4">
    <source>
        <dbReference type="ARBA" id="ARBA00022475"/>
    </source>
</evidence>
<dbReference type="AlphaFoldDB" id="A0A1G6N6B9"/>
<dbReference type="NCBIfam" id="TIGR01494">
    <property type="entry name" value="ATPase_P-type"/>
    <property type="match status" value="1"/>
</dbReference>
<evidence type="ECO:0000256" key="7">
    <source>
        <dbReference type="ARBA" id="ARBA00022840"/>
    </source>
</evidence>
<organism evidence="13 14">
    <name type="scientific">Desulfurella multipotens</name>
    <dbReference type="NCBI Taxonomy" id="79269"/>
    <lineage>
        <taxon>Bacteria</taxon>
        <taxon>Pseudomonadati</taxon>
        <taxon>Campylobacterota</taxon>
        <taxon>Desulfurellia</taxon>
        <taxon>Desulfurellales</taxon>
        <taxon>Desulfurellaceae</taxon>
        <taxon>Desulfurella</taxon>
    </lineage>
</organism>
<evidence type="ECO:0000256" key="11">
    <source>
        <dbReference type="ARBA" id="ARBA00040690"/>
    </source>
</evidence>
<keyword evidence="12" id="KW-1133">Transmembrane helix</keyword>
<evidence type="ECO:0000256" key="10">
    <source>
        <dbReference type="ARBA" id="ARBA00037143"/>
    </source>
</evidence>
<dbReference type="PANTHER" id="PTHR43520">
    <property type="entry name" value="ATP7, ISOFORM B"/>
    <property type="match status" value="1"/>
</dbReference>
<dbReference type="PRINTS" id="PR00120">
    <property type="entry name" value="HATPASE"/>
</dbReference>
<dbReference type="EMBL" id="FMYU01000007">
    <property type="protein sequence ID" value="SDC63408.1"/>
    <property type="molecule type" value="Genomic_DNA"/>
</dbReference>
<reference evidence="14" key="1">
    <citation type="submission" date="2016-10" db="EMBL/GenBank/DDBJ databases">
        <authorList>
            <person name="Varghese N."/>
            <person name="Submissions S."/>
        </authorList>
    </citation>
    <scope>NUCLEOTIDE SEQUENCE [LARGE SCALE GENOMIC DNA]</scope>
    <source>
        <strain evidence="14">DSM 8415</strain>
    </source>
</reference>
<dbReference type="SUPFAM" id="SSF56784">
    <property type="entry name" value="HAD-like"/>
    <property type="match status" value="1"/>
</dbReference>
<keyword evidence="4" id="KW-1003">Cell membrane</keyword>
<comment type="subcellular location">
    <subcellularLocation>
        <location evidence="1">Cell membrane</location>
        <topology evidence="1">Multi-pass membrane protein</topology>
    </subcellularLocation>
</comment>
<feature type="transmembrane region" description="Helical" evidence="12">
    <location>
        <begin position="148"/>
        <end position="171"/>
    </location>
</feature>
<evidence type="ECO:0000256" key="2">
    <source>
        <dbReference type="ARBA" id="ARBA00006024"/>
    </source>
</evidence>
<accession>A0A1G6N6B9</accession>
<dbReference type="GO" id="GO:0055070">
    <property type="term" value="P:copper ion homeostasis"/>
    <property type="evidence" value="ECO:0007669"/>
    <property type="project" value="TreeGrafter"/>
</dbReference>
<evidence type="ECO:0000256" key="9">
    <source>
        <dbReference type="ARBA" id="ARBA00023065"/>
    </source>
</evidence>
<dbReference type="Gene3D" id="3.40.50.1000">
    <property type="entry name" value="HAD superfamily/HAD-like"/>
    <property type="match status" value="1"/>
</dbReference>
<evidence type="ECO:0000313" key="14">
    <source>
        <dbReference type="Proteomes" id="UP000199411"/>
    </source>
</evidence>
<keyword evidence="6" id="KW-0547">Nucleotide-binding</keyword>
<dbReference type="InterPro" id="IPR023214">
    <property type="entry name" value="HAD_sf"/>
</dbReference>
<evidence type="ECO:0000256" key="6">
    <source>
        <dbReference type="ARBA" id="ARBA00022741"/>
    </source>
</evidence>
<dbReference type="InterPro" id="IPR036412">
    <property type="entry name" value="HAD-like_sf"/>
</dbReference>
<dbReference type="PANTHER" id="PTHR43520:SF8">
    <property type="entry name" value="P-TYPE CU(+) TRANSPORTER"/>
    <property type="match status" value="1"/>
</dbReference>
<keyword evidence="5" id="KW-0479">Metal-binding</keyword>
<dbReference type="OrthoDB" id="9763278at2"/>
<comment type="similarity">
    <text evidence="2">Belongs to the cation transport ATPase (P-type) (TC 3.A.3) family. Type IB subfamily.</text>
</comment>
<dbReference type="GO" id="GO:0005886">
    <property type="term" value="C:plasma membrane"/>
    <property type="evidence" value="ECO:0007669"/>
    <property type="project" value="UniProtKB-SubCell"/>
</dbReference>